<evidence type="ECO:0000313" key="4">
    <source>
        <dbReference type="EMBL" id="MBA8829314.1"/>
    </source>
</evidence>
<evidence type="ECO:0000256" key="3">
    <source>
        <dbReference type="SAM" id="SignalP"/>
    </source>
</evidence>
<feature type="chain" id="PRO_5039170806" evidence="3">
    <location>
        <begin position="33"/>
        <end position="705"/>
    </location>
</feature>
<feature type="region of interest" description="Disordered" evidence="1">
    <location>
        <begin position="299"/>
        <end position="320"/>
    </location>
</feature>
<dbReference type="Proteomes" id="UP000524237">
    <property type="component" value="Unassembled WGS sequence"/>
</dbReference>
<proteinExistence type="predicted"/>
<protein>
    <submittedName>
        <fullName evidence="4">Uncharacterized protein</fullName>
    </submittedName>
</protein>
<organism evidence="4 5">
    <name type="scientific">Alpinimonas psychrophila</name>
    <dbReference type="NCBI Taxonomy" id="748908"/>
    <lineage>
        <taxon>Bacteria</taxon>
        <taxon>Bacillati</taxon>
        <taxon>Actinomycetota</taxon>
        <taxon>Actinomycetes</taxon>
        <taxon>Micrococcales</taxon>
        <taxon>Microbacteriaceae</taxon>
        <taxon>Alpinimonas</taxon>
    </lineage>
</organism>
<keyword evidence="3" id="KW-0732">Signal</keyword>
<dbReference type="RefSeq" id="WP_182484759.1">
    <property type="nucleotide sequence ID" value="NZ_JACGWU010000004.1"/>
</dbReference>
<gene>
    <name evidence="4" type="ORF">FB555_001419</name>
</gene>
<keyword evidence="2" id="KW-0812">Transmembrane</keyword>
<keyword evidence="2" id="KW-0472">Membrane</keyword>
<evidence type="ECO:0000256" key="2">
    <source>
        <dbReference type="SAM" id="Phobius"/>
    </source>
</evidence>
<keyword evidence="5" id="KW-1185">Reference proteome</keyword>
<comment type="caution">
    <text evidence="4">The sequence shown here is derived from an EMBL/GenBank/DDBJ whole genome shotgun (WGS) entry which is preliminary data.</text>
</comment>
<keyword evidence="2" id="KW-1133">Transmembrane helix</keyword>
<dbReference type="EMBL" id="JACGWU010000004">
    <property type="protein sequence ID" value="MBA8829314.1"/>
    <property type="molecule type" value="Genomic_DNA"/>
</dbReference>
<feature type="signal peptide" evidence="3">
    <location>
        <begin position="1"/>
        <end position="32"/>
    </location>
</feature>
<sequence length="705" mass="71659">MLAAPVRRARRMFVRLTVVAVLGAGFSLAPSAALVPSAIAVENASGEVSVSIFPTSGAPVSDSQEVAVTVSLVNDSQKATAAGQVVVTTGSDLLGDAVALNDWLAKSDGKKKPGQWLGVLNAPALAVGAHAVITARLPLTNAYYGSSWGPRGLAADLEVGGTSAGTGRGVLIWATPGAPPAAHLVTLLPVISPPSASGLLSSEELSVLTSAEGLLTSQLALATGRNVTLAVDPRIIASIDALGEKAPAAAQSWLARLAALPNESFALAYADADIALQAQAGATALATPGFADQPQLVVPATPSPTASPVPDASANPNASPSVPTAVWSPMLTGIAWPAENSIVATDLSVIAPVRTQFLVLSSSNVAAGANSPALTSVGSQRTLITNFELSRALQATGSAVDDVHWMANVSLASAYLATTALNPNTQGDAIAALSRESLGDVSDARIGEALDRLNDLSWVDGGTLGKVISSASAPSTTVVDQPESEARVTIAQRLLENRDALARFSSVVETPALVTDASTRQELALFSVAWTSSKSWPLAVDAHLAQTSKTLSSIRVVPSSEIQMVGGQVNIPITIENTLTVPVTIVVHATPSNGRISVDSDATITVQGEAQAKALVPVKARLSNGSVVLSVSLISPTGVPIGSSVTLPVNVRADWESWGLGGLGVLFAALLIAGVVRTVRKRHDASAADALAADVRAGTHADVRG</sequence>
<dbReference type="InterPro" id="IPR046112">
    <property type="entry name" value="DUF6049"/>
</dbReference>
<dbReference type="Pfam" id="PF19516">
    <property type="entry name" value="DUF6049"/>
    <property type="match status" value="1"/>
</dbReference>
<feature type="transmembrane region" description="Helical" evidence="2">
    <location>
        <begin position="658"/>
        <end position="676"/>
    </location>
</feature>
<dbReference type="AlphaFoldDB" id="A0A7W3JU62"/>
<evidence type="ECO:0000256" key="1">
    <source>
        <dbReference type="SAM" id="MobiDB-lite"/>
    </source>
</evidence>
<evidence type="ECO:0000313" key="5">
    <source>
        <dbReference type="Proteomes" id="UP000524237"/>
    </source>
</evidence>
<reference evidence="4 5" key="1">
    <citation type="submission" date="2020-07" db="EMBL/GenBank/DDBJ databases">
        <title>Sequencing the genomes of 1000 actinobacteria strains.</title>
        <authorList>
            <person name="Klenk H.-P."/>
        </authorList>
    </citation>
    <scope>NUCLEOTIDE SEQUENCE [LARGE SCALE GENOMIC DNA]</scope>
    <source>
        <strain evidence="4 5">DSM 23737</strain>
    </source>
</reference>
<name>A0A7W3JU62_9MICO</name>
<accession>A0A7W3JU62</accession>